<dbReference type="STRING" id="113226.A0A139HP10"/>
<proteinExistence type="predicted"/>
<feature type="region of interest" description="Disordered" evidence="1">
    <location>
        <begin position="1"/>
        <end position="23"/>
    </location>
</feature>
<accession>A0A139HP10</accession>
<organism evidence="2 3">
    <name type="scientific">Pseudocercospora musae</name>
    <dbReference type="NCBI Taxonomy" id="113226"/>
    <lineage>
        <taxon>Eukaryota</taxon>
        <taxon>Fungi</taxon>
        <taxon>Dikarya</taxon>
        <taxon>Ascomycota</taxon>
        <taxon>Pezizomycotina</taxon>
        <taxon>Dothideomycetes</taxon>
        <taxon>Dothideomycetidae</taxon>
        <taxon>Mycosphaerellales</taxon>
        <taxon>Mycosphaerellaceae</taxon>
        <taxon>Pseudocercospora</taxon>
    </lineage>
</organism>
<keyword evidence="3" id="KW-1185">Reference proteome</keyword>
<dbReference type="Proteomes" id="UP000073492">
    <property type="component" value="Unassembled WGS sequence"/>
</dbReference>
<protein>
    <submittedName>
        <fullName evidence="2">Uncharacterized protein</fullName>
    </submittedName>
</protein>
<evidence type="ECO:0000313" key="3">
    <source>
        <dbReference type="Proteomes" id="UP000073492"/>
    </source>
</evidence>
<evidence type="ECO:0000313" key="2">
    <source>
        <dbReference type="EMBL" id="KXT04122.1"/>
    </source>
</evidence>
<sequence length="311" mass="34960">MLPRSEREDIDGDGDMPSNQFPRDDLHANVKAGKQYKGYHCNDILLLPTRNDSSALRAAYQTEFSKANVNTTNPCTIDWYNTLAFDDPQTQRRAVLKNCDFVQYCDSGELGRIDYIFSHQESAVSSREVFVRIQTTTKVGDPLDPLTQLPLYRLDDQKVVVGLPGIRSNKIWMITVYRNGLEMKRVLKPLGGNKASTCLQSSHCAEEIVTRQSNTLPSFHVWLRNTLFSTSISRLNLFSKRNPSSKHSLSTSSNTSSTSFGICDRATLQHFQTTSDGLWVWIVDSIGTVQGAMTAGSGRFLKRAVISRFNY</sequence>
<dbReference type="AlphaFoldDB" id="A0A139HP10"/>
<gene>
    <name evidence="2" type="ORF">AC579_8970</name>
</gene>
<evidence type="ECO:0000256" key="1">
    <source>
        <dbReference type="SAM" id="MobiDB-lite"/>
    </source>
</evidence>
<dbReference type="EMBL" id="LFZO01000593">
    <property type="protein sequence ID" value="KXT04122.1"/>
    <property type="molecule type" value="Genomic_DNA"/>
</dbReference>
<dbReference type="OrthoDB" id="5372708at2759"/>
<name>A0A139HP10_9PEZI</name>
<reference evidence="2 3" key="1">
    <citation type="submission" date="2015-07" db="EMBL/GenBank/DDBJ databases">
        <title>Comparative genomics of the Sigatoka disease complex on banana suggests a link between parallel evolutionary changes in Pseudocercospora fijiensis and Pseudocercospora eumusae and increased virulence on the banana host.</title>
        <authorList>
            <person name="Chang T.-C."/>
            <person name="Salvucci A."/>
            <person name="Crous P.W."/>
            <person name="Stergiopoulos I."/>
        </authorList>
    </citation>
    <scope>NUCLEOTIDE SEQUENCE [LARGE SCALE GENOMIC DNA]</scope>
    <source>
        <strain evidence="2 3">CBS 116634</strain>
    </source>
</reference>
<comment type="caution">
    <text evidence="2">The sequence shown here is derived from an EMBL/GenBank/DDBJ whole genome shotgun (WGS) entry which is preliminary data.</text>
</comment>